<evidence type="ECO:0000313" key="5">
    <source>
        <dbReference type="EMBL" id="BAO05037.1"/>
    </source>
</evidence>
<dbReference type="Pfam" id="PF00575">
    <property type="entry name" value="S1"/>
    <property type="match status" value="1"/>
</dbReference>
<protein>
    <submittedName>
        <fullName evidence="5">Ribosomal protein S1</fullName>
    </submittedName>
</protein>
<dbReference type="SUPFAM" id="SSF50249">
    <property type="entry name" value="Nucleic acid-binding proteins"/>
    <property type="match status" value="1"/>
</dbReference>
<comment type="similarity">
    <text evidence="1">Belongs to the bacterial ribosomal protein bS1 family.</text>
</comment>
<dbReference type="PANTHER" id="PTHR10724:SF7">
    <property type="entry name" value="SMALL RIBOSOMAL SUBUNIT PROTEIN BS1C"/>
    <property type="match status" value="1"/>
</dbReference>
<gene>
    <name evidence="5" type="ORF">CBO05P2_012</name>
</gene>
<keyword evidence="3" id="KW-0687">Ribonucleoprotein</keyword>
<dbReference type="SMART" id="SM00316">
    <property type="entry name" value="S1"/>
    <property type="match status" value="2"/>
</dbReference>
<keyword evidence="2 5" id="KW-0689">Ribosomal protein</keyword>
<evidence type="ECO:0000256" key="1">
    <source>
        <dbReference type="ARBA" id="ARBA00006767"/>
    </source>
</evidence>
<dbReference type="GO" id="GO:0006412">
    <property type="term" value="P:translation"/>
    <property type="evidence" value="ECO:0007669"/>
    <property type="project" value="TreeGrafter"/>
</dbReference>
<reference evidence="5" key="1">
    <citation type="submission" date="2013-10" db="EMBL/GenBank/DDBJ databases">
        <title>Draft genome sequence of Clostridium botulinum type B strain Osaka05.</title>
        <authorList>
            <person name="Sakaguchi Y."/>
            <person name="Hosomi K."/>
            <person name="Uchiyama J."/>
            <person name="Ogura Y."/>
            <person name="Sakaguchi M."/>
            <person name="Kohda T."/>
            <person name="Mukamoto M."/>
            <person name="Misawa N."/>
            <person name="Matsuzaki S."/>
            <person name="Hayashi T."/>
            <person name="Kozaki S."/>
        </authorList>
    </citation>
    <scope>NUCLEOTIDE SEQUENCE</scope>
    <source>
        <strain evidence="5">Osaka05</strain>
    </source>
</reference>
<sequence length="264" mass="29751">MSMNKGTEIFASKHSKKILTAHITGIEERSFNEKPTDCAIIQDFDGYKIILPSFVMNVREDRSVLRSLVGSEIDFIVVGIQENEKIAVASRLAAMEIKRKADLIKHEAGETISCRVVAIGASDIVVEFMGLETKINKKEVDYGYIKDLRKYAQVGDRIQAKILEIDAENQILQLSMKALKPSPIEIVEKNYPKNSEHAGKIVNIENFGIFIELQQGIVILCPPPNWANFNPNIGDTYLVRIKRIDHERERVSGTLVRLIKTTTI</sequence>
<organism evidence="5">
    <name type="scientific">Clostridium botulinum B str. Osaka05</name>
    <dbReference type="NCBI Taxonomy" id="1407017"/>
    <lineage>
        <taxon>Bacteria</taxon>
        <taxon>Bacillati</taxon>
        <taxon>Bacillota</taxon>
        <taxon>Clostridia</taxon>
        <taxon>Eubacteriales</taxon>
        <taxon>Clostridiaceae</taxon>
        <taxon>Clostridium</taxon>
    </lineage>
</organism>
<dbReference type="GO" id="GO:0003735">
    <property type="term" value="F:structural constituent of ribosome"/>
    <property type="evidence" value="ECO:0007669"/>
    <property type="project" value="TreeGrafter"/>
</dbReference>
<evidence type="ECO:0000256" key="3">
    <source>
        <dbReference type="ARBA" id="ARBA00023274"/>
    </source>
</evidence>
<dbReference type="HOGENOM" id="CLU_083018_0_0_9"/>
<dbReference type="InterPro" id="IPR012340">
    <property type="entry name" value="NA-bd_OB-fold"/>
</dbReference>
<proteinExistence type="inferred from homology"/>
<name>A0A060N564_CLOBO</name>
<dbReference type="GO" id="GO:0003729">
    <property type="term" value="F:mRNA binding"/>
    <property type="evidence" value="ECO:0007669"/>
    <property type="project" value="TreeGrafter"/>
</dbReference>
<dbReference type="GO" id="GO:0022627">
    <property type="term" value="C:cytosolic small ribosomal subunit"/>
    <property type="evidence" value="ECO:0007669"/>
    <property type="project" value="TreeGrafter"/>
</dbReference>
<dbReference type="PROSITE" id="PS50126">
    <property type="entry name" value="S1"/>
    <property type="match status" value="1"/>
</dbReference>
<evidence type="ECO:0000256" key="2">
    <source>
        <dbReference type="ARBA" id="ARBA00022980"/>
    </source>
</evidence>
<dbReference type="Proteomes" id="UP000054164">
    <property type="component" value="Unassembled WGS sequence"/>
</dbReference>
<dbReference type="AlphaFoldDB" id="A0A060N564"/>
<dbReference type="Gene3D" id="2.40.50.140">
    <property type="entry name" value="Nucleic acid-binding proteins"/>
    <property type="match status" value="2"/>
</dbReference>
<feature type="domain" description="S1 motif" evidence="4">
    <location>
        <begin position="109"/>
        <end position="177"/>
    </location>
</feature>
<accession>A0A060N564</accession>
<dbReference type="InterPro" id="IPR050437">
    <property type="entry name" value="Ribos_protein_bS1-like"/>
</dbReference>
<dbReference type="InterPro" id="IPR003029">
    <property type="entry name" value="S1_domain"/>
</dbReference>
<evidence type="ECO:0000259" key="4">
    <source>
        <dbReference type="PROSITE" id="PS50126"/>
    </source>
</evidence>
<dbReference type="PANTHER" id="PTHR10724">
    <property type="entry name" value="30S RIBOSOMAL PROTEIN S1"/>
    <property type="match status" value="1"/>
</dbReference>
<dbReference type="EMBL" id="BA000059">
    <property type="protein sequence ID" value="BAO05037.1"/>
    <property type="molecule type" value="Genomic_DNA"/>
</dbReference>